<dbReference type="InterPro" id="IPR036165">
    <property type="entry name" value="YefM-like_sf"/>
</dbReference>
<evidence type="ECO:0000256" key="2">
    <source>
        <dbReference type="RuleBase" id="RU362080"/>
    </source>
</evidence>
<organism evidence="3 4">
    <name type="scientific">Amycolatopsis alkalitolerans</name>
    <dbReference type="NCBI Taxonomy" id="2547244"/>
    <lineage>
        <taxon>Bacteria</taxon>
        <taxon>Bacillati</taxon>
        <taxon>Actinomycetota</taxon>
        <taxon>Actinomycetes</taxon>
        <taxon>Pseudonocardiales</taxon>
        <taxon>Pseudonocardiaceae</taxon>
        <taxon>Amycolatopsis</taxon>
    </lineage>
</organism>
<dbReference type="SUPFAM" id="SSF143120">
    <property type="entry name" value="YefM-like"/>
    <property type="match status" value="1"/>
</dbReference>
<name>A0A5C4M8Z1_9PSEU</name>
<comment type="caution">
    <text evidence="3">The sequence shown here is derived from an EMBL/GenBank/DDBJ whole genome shotgun (WGS) entry which is preliminary data.</text>
</comment>
<dbReference type="AlphaFoldDB" id="A0A5C4M8Z1"/>
<dbReference type="EMBL" id="VDFW01000002">
    <property type="protein sequence ID" value="TNC29068.1"/>
    <property type="molecule type" value="Genomic_DNA"/>
</dbReference>
<dbReference type="NCBIfam" id="TIGR01552">
    <property type="entry name" value="phd_fam"/>
    <property type="match status" value="1"/>
</dbReference>
<dbReference type="Proteomes" id="UP000305546">
    <property type="component" value="Unassembled WGS sequence"/>
</dbReference>
<dbReference type="RefSeq" id="WP_139095012.1">
    <property type="nucleotide sequence ID" value="NZ_VDFW01000002.1"/>
</dbReference>
<accession>A0A5C4M8Z1</accession>
<proteinExistence type="inferred from homology"/>
<keyword evidence="4" id="KW-1185">Reference proteome</keyword>
<dbReference type="InterPro" id="IPR051416">
    <property type="entry name" value="phD-YefM_TA_antitoxins"/>
</dbReference>
<dbReference type="Gene3D" id="3.40.1620.10">
    <property type="entry name" value="YefM-like domain"/>
    <property type="match status" value="1"/>
</dbReference>
<dbReference type="OrthoDB" id="33091at2"/>
<evidence type="ECO:0000256" key="1">
    <source>
        <dbReference type="ARBA" id="ARBA00009981"/>
    </source>
</evidence>
<dbReference type="Pfam" id="PF02604">
    <property type="entry name" value="PhdYeFM_antitox"/>
    <property type="match status" value="1"/>
</dbReference>
<evidence type="ECO:0000313" key="3">
    <source>
        <dbReference type="EMBL" id="TNC29068.1"/>
    </source>
</evidence>
<evidence type="ECO:0000313" key="4">
    <source>
        <dbReference type="Proteomes" id="UP000305546"/>
    </source>
</evidence>
<sequence>MTVNVNIHEAKTHLSRLLEQVAAGEHVVISKAGKPVADLVPHQAAPVRFGGLKGELAYDDDAFAGVDPDIQEMFYGRDDAAS</sequence>
<dbReference type="PANTHER" id="PTHR35377">
    <property type="entry name" value="ANTITOXIN VAPB49-RELATED-RELATED"/>
    <property type="match status" value="1"/>
</dbReference>
<comment type="function">
    <text evidence="2">Antitoxin component of a type II toxin-antitoxin (TA) system.</text>
</comment>
<reference evidence="3 4" key="1">
    <citation type="submission" date="2019-06" db="EMBL/GenBank/DDBJ databases">
        <title>Amycolatopsis alkalitolerans sp. nov., isolated from Gastrodia elata Blume.</title>
        <authorList>
            <person name="Narsing Rao M.P."/>
            <person name="Li W.J."/>
        </authorList>
    </citation>
    <scope>NUCLEOTIDE SEQUENCE [LARGE SCALE GENOMIC DNA]</scope>
    <source>
        <strain evidence="3 4">SYSUP0005</strain>
    </source>
</reference>
<comment type="similarity">
    <text evidence="1 2">Belongs to the phD/YefM antitoxin family.</text>
</comment>
<gene>
    <name evidence="3" type="ORF">FG385_02875</name>
</gene>
<dbReference type="InterPro" id="IPR006442">
    <property type="entry name" value="Antitoxin_Phd/YefM"/>
</dbReference>
<protein>
    <recommendedName>
        <fullName evidence="2">Antitoxin</fullName>
    </recommendedName>
</protein>